<proteinExistence type="inferred from homology"/>
<dbReference type="PANTHER" id="PTHR28680:SF1">
    <property type="entry name" value="CENTROMERE PROTEIN X"/>
    <property type="match status" value="1"/>
</dbReference>
<dbReference type="STRING" id="51511.ENSCSAVP00000015681"/>
<sequence>HSFSPEFVTQLLQKYFSDSDRIKINTNDSTAKLCADLLTVFVCEAATRAANQAGNEDSTICEVEHLEKILPQLLLDF</sequence>
<dbReference type="Proteomes" id="UP000007875">
    <property type="component" value="Unassembled WGS sequence"/>
</dbReference>
<evidence type="ECO:0000313" key="9">
    <source>
        <dbReference type="Ensembl" id="ENSCSAVP00000015681.1"/>
    </source>
</evidence>
<protein>
    <recommendedName>
        <fullName evidence="3">Centromere protein X</fullName>
    </recommendedName>
</protein>
<dbReference type="eggNOG" id="ENOG502S98G">
    <property type="taxonomic scope" value="Eukaryota"/>
</dbReference>
<name>H2ZDL5_CIOSA</name>
<comment type="similarity">
    <text evidence="2">Belongs to the CENP-X/MHF2 family.</text>
</comment>
<dbReference type="InParanoid" id="H2ZDL5"/>
<dbReference type="PANTHER" id="PTHR28680">
    <property type="entry name" value="CENTROMERE PROTEIN X"/>
    <property type="match status" value="1"/>
</dbReference>
<evidence type="ECO:0000256" key="3">
    <source>
        <dbReference type="ARBA" id="ARBA00016388"/>
    </source>
</evidence>
<dbReference type="Gene3D" id="6.10.130.30">
    <property type="match status" value="1"/>
</dbReference>
<evidence type="ECO:0000256" key="4">
    <source>
        <dbReference type="ARBA" id="ARBA00022763"/>
    </source>
</evidence>
<evidence type="ECO:0000256" key="6">
    <source>
        <dbReference type="ARBA" id="ARBA00023204"/>
    </source>
</evidence>
<dbReference type="AlphaFoldDB" id="H2ZDL5"/>
<evidence type="ECO:0000313" key="10">
    <source>
        <dbReference type="Proteomes" id="UP000007875"/>
    </source>
</evidence>
<dbReference type="OMA" id="FKAKTIQ"/>
<evidence type="ECO:0000256" key="7">
    <source>
        <dbReference type="ARBA" id="ARBA00023242"/>
    </source>
</evidence>
<keyword evidence="5" id="KW-0238">DNA-binding</keyword>
<dbReference type="Ensembl" id="ENSCSAVT00000015860.1">
    <property type="protein sequence ID" value="ENSCSAVP00000015681.1"/>
    <property type="gene ID" value="ENSCSAVG00000009216.1"/>
</dbReference>
<dbReference type="GO" id="GO:0003677">
    <property type="term" value="F:DNA binding"/>
    <property type="evidence" value="ECO:0007669"/>
    <property type="project" value="UniProtKB-KW"/>
</dbReference>
<dbReference type="Pfam" id="PF09415">
    <property type="entry name" value="CENP-X"/>
    <property type="match status" value="1"/>
</dbReference>
<keyword evidence="6" id="KW-0234">DNA repair</keyword>
<evidence type="ECO:0000256" key="1">
    <source>
        <dbReference type="ARBA" id="ARBA00004123"/>
    </source>
</evidence>
<dbReference type="GO" id="GO:0043240">
    <property type="term" value="C:Fanconi anaemia nuclear complex"/>
    <property type="evidence" value="ECO:0007669"/>
    <property type="project" value="TreeGrafter"/>
</dbReference>
<keyword evidence="4" id="KW-0227">DNA damage</keyword>
<dbReference type="HOGENOM" id="CLU_175684_1_0_1"/>
<accession>H2ZDL5</accession>
<evidence type="ECO:0000256" key="2">
    <source>
        <dbReference type="ARBA" id="ARBA00009359"/>
    </source>
</evidence>
<evidence type="ECO:0000256" key="5">
    <source>
        <dbReference type="ARBA" id="ARBA00023125"/>
    </source>
</evidence>
<dbReference type="CDD" id="cd22921">
    <property type="entry name" value="HFD_CENP-X"/>
    <property type="match status" value="1"/>
</dbReference>
<reference evidence="10" key="1">
    <citation type="submission" date="2003-08" db="EMBL/GenBank/DDBJ databases">
        <authorList>
            <person name="Birren B."/>
            <person name="Nusbaum C."/>
            <person name="Abebe A."/>
            <person name="Abouelleil A."/>
            <person name="Adekoya E."/>
            <person name="Ait-zahra M."/>
            <person name="Allen N."/>
            <person name="Allen T."/>
            <person name="An P."/>
            <person name="Anderson M."/>
            <person name="Anderson S."/>
            <person name="Arachchi H."/>
            <person name="Armbruster J."/>
            <person name="Bachantsang P."/>
            <person name="Baldwin J."/>
            <person name="Barry A."/>
            <person name="Bayul T."/>
            <person name="Blitshsteyn B."/>
            <person name="Bloom T."/>
            <person name="Blye J."/>
            <person name="Boguslavskiy L."/>
            <person name="Borowsky M."/>
            <person name="Boukhgalter B."/>
            <person name="Brunache A."/>
            <person name="Butler J."/>
            <person name="Calixte N."/>
            <person name="Calvo S."/>
            <person name="Camarata J."/>
            <person name="Campo K."/>
            <person name="Chang J."/>
            <person name="Cheshatsang Y."/>
            <person name="Citroen M."/>
            <person name="Collymore A."/>
            <person name="Considine T."/>
            <person name="Cook A."/>
            <person name="Cooke P."/>
            <person name="Corum B."/>
            <person name="Cuomo C."/>
            <person name="David R."/>
            <person name="Dawoe T."/>
            <person name="Degray S."/>
            <person name="Dodge S."/>
            <person name="Dooley K."/>
            <person name="Dorje P."/>
            <person name="Dorjee K."/>
            <person name="Dorris L."/>
            <person name="Duffey N."/>
            <person name="Dupes A."/>
            <person name="Elkins T."/>
            <person name="Engels R."/>
            <person name="Erickson J."/>
            <person name="Farina A."/>
            <person name="Faro S."/>
            <person name="Ferreira P."/>
            <person name="Fischer H."/>
            <person name="Fitzgerald M."/>
            <person name="Foley K."/>
            <person name="Gage D."/>
            <person name="Galagan J."/>
            <person name="Gearin G."/>
            <person name="Gnerre S."/>
            <person name="Gnirke A."/>
            <person name="Goyette A."/>
            <person name="Graham J."/>
            <person name="Grandbois E."/>
            <person name="Gyaltsen K."/>
            <person name="Hafez N."/>
            <person name="Hagopian D."/>
            <person name="Hagos B."/>
            <person name="Hall J."/>
            <person name="Hatcher B."/>
            <person name="Heller A."/>
            <person name="Higgins H."/>
            <person name="Honan T."/>
            <person name="Horn A."/>
            <person name="Houde N."/>
            <person name="Hughes L."/>
            <person name="Hulme W."/>
            <person name="Husby E."/>
            <person name="Iliev I."/>
            <person name="Jaffe D."/>
            <person name="Jones C."/>
            <person name="Kamal M."/>
            <person name="Kamat A."/>
            <person name="Kamvysselis M."/>
            <person name="Karlsson E."/>
            <person name="Kells C."/>
            <person name="Kieu A."/>
            <person name="Kisner P."/>
            <person name="Kodira C."/>
            <person name="Kulbokas E."/>
            <person name="Labutti K."/>
            <person name="Lama D."/>
            <person name="Landers T."/>
            <person name="Leger J."/>
            <person name="Levine S."/>
            <person name="Lewis D."/>
            <person name="Lewis T."/>
            <person name="Lindblad-toh K."/>
            <person name="Liu X."/>
            <person name="Lokyitsang T."/>
            <person name="Lokyitsang Y."/>
            <person name="Lucien O."/>
            <person name="Lui A."/>
            <person name="Ma L.J."/>
            <person name="Mabbitt R."/>
            <person name="Macdonald J."/>
            <person name="Maclean C."/>
            <person name="Major J."/>
            <person name="Manning J."/>
            <person name="Marabella R."/>
            <person name="Maru K."/>
            <person name="Matthews C."/>
            <person name="Mauceli E."/>
            <person name="Mccarthy M."/>
            <person name="Mcdonough S."/>
            <person name="Mcghee T."/>
            <person name="Meldrim J."/>
            <person name="Meneus L."/>
            <person name="Mesirov J."/>
            <person name="Mihalev A."/>
            <person name="Mihova T."/>
            <person name="Mikkelsen T."/>
            <person name="Mlenga V."/>
            <person name="Moru K."/>
            <person name="Mozes J."/>
            <person name="Mulrain L."/>
            <person name="Munson G."/>
            <person name="Naylor J."/>
            <person name="Newes C."/>
            <person name="Nguyen C."/>
            <person name="Nguyen N."/>
            <person name="Nguyen T."/>
            <person name="Nicol R."/>
            <person name="Nielsen C."/>
            <person name="Nizzari M."/>
            <person name="Norbu C."/>
            <person name="Norbu N."/>
            <person name="O'donnell P."/>
            <person name="Okoawo O."/>
            <person name="O'leary S."/>
            <person name="Omotosho B."/>
            <person name="O'neill K."/>
            <person name="Osman S."/>
            <person name="Parker S."/>
            <person name="Perrin D."/>
            <person name="Phunkhang P."/>
            <person name="Piqani B."/>
            <person name="Purcell S."/>
            <person name="Rachupka T."/>
            <person name="Ramasamy U."/>
            <person name="Rameau R."/>
            <person name="Ray V."/>
            <person name="Raymond C."/>
            <person name="Retta R."/>
            <person name="Richardson S."/>
            <person name="Rise C."/>
            <person name="Rodriguez J."/>
            <person name="Rogers J."/>
            <person name="Rogov P."/>
            <person name="Rutman M."/>
            <person name="Schupbach R."/>
            <person name="Seaman C."/>
            <person name="Settipalli S."/>
            <person name="Sharpe T."/>
            <person name="Sheridan J."/>
            <person name="Sherpa N."/>
            <person name="Shi J."/>
            <person name="Smirnov S."/>
            <person name="Smith C."/>
            <person name="Sougnez C."/>
            <person name="Spencer B."/>
            <person name="Stalker J."/>
            <person name="Stange-thomann N."/>
            <person name="Stavropoulos S."/>
            <person name="Stetson K."/>
            <person name="Stone C."/>
            <person name="Stone S."/>
            <person name="Stubbs M."/>
            <person name="Talamas J."/>
            <person name="Tchuinga P."/>
            <person name="Tenzing P."/>
            <person name="Tesfaye S."/>
            <person name="Theodore J."/>
            <person name="Thoulutsang Y."/>
            <person name="Topham K."/>
            <person name="Towey S."/>
            <person name="Tsamla T."/>
            <person name="Tsomo N."/>
            <person name="Vallee D."/>
            <person name="Vassiliev H."/>
            <person name="Venkataraman V."/>
            <person name="Vinson J."/>
            <person name="Vo A."/>
            <person name="Wade C."/>
            <person name="Wang S."/>
            <person name="Wangchuk T."/>
            <person name="Wangdi T."/>
            <person name="Whittaker C."/>
            <person name="Wilkinson J."/>
            <person name="Wu Y."/>
            <person name="Wyman D."/>
            <person name="Yadav S."/>
            <person name="Yang S."/>
            <person name="Yang X."/>
            <person name="Yeager S."/>
            <person name="Yee E."/>
            <person name="Young G."/>
            <person name="Zainoun J."/>
            <person name="Zembeck L."/>
            <person name="Zimmer A."/>
            <person name="Zody M."/>
            <person name="Lander E."/>
        </authorList>
    </citation>
    <scope>NUCLEOTIDE SEQUENCE [LARGE SCALE GENOMIC DNA]</scope>
</reference>
<comment type="subcellular location">
    <subcellularLocation>
        <location evidence="1">Nucleus</location>
    </subcellularLocation>
</comment>
<reference evidence="9" key="2">
    <citation type="submission" date="2025-08" db="UniProtKB">
        <authorList>
            <consortium name="Ensembl"/>
        </authorList>
    </citation>
    <scope>IDENTIFICATION</scope>
</reference>
<comment type="subunit">
    <text evidence="8">Heterodimer with CENPX, sometimes called MHF; this interaction stabilizes both partners. MHF heterodimers can assemble to form tetrameric structures. MHF also coassemble with CENPT-CENPW heterodimers at centromeres to form the tetrameric CENP-T-W-S-X complex. Forms a discrete complex with FANCM and CENPX, called FANCM-MHF; this interaction, probably mediated by direct binding between CENPS and FANCM, leads to synergistic activation of double-stranded DNA binding and strongly stimulates FANCM-mediated DNA remodeling. Recruited by FANCM to the Fanconi anemia (FA) core complex, which consists of CENPS, CENPX, FANCA, FANCB, FANCC, FANCE, FANCF, FANCG, FANCL, FANCM, FAAP24 and FAAP100. The FA core complex associates with Bloom syndrome (BLM) complex, which consists of at least BLM, DNA topoisomerase 3-alpha (TOP3A), RMI1/BLAP75, RPA1/RPA70 and RPA2/RPA32. The super complex between FA and BLM is called BRAFT.</text>
</comment>
<reference evidence="9" key="3">
    <citation type="submission" date="2025-09" db="UniProtKB">
        <authorList>
            <consortium name="Ensembl"/>
        </authorList>
    </citation>
    <scope>IDENTIFICATION</scope>
</reference>
<dbReference type="GO" id="GO:0031297">
    <property type="term" value="P:replication fork processing"/>
    <property type="evidence" value="ECO:0007669"/>
    <property type="project" value="TreeGrafter"/>
</dbReference>
<dbReference type="GO" id="GO:0071821">
    <property type="term" value="C:FANCM-MHF complex"/>
    <property type="evidence" value="ECO:0007669"/>
    <property type="project" value="TreeGrafter"/>
</dbReference>
<dbReference type="GO" id="GO:0000712">
    <property type="term" value="P:resolution of meiotic recombination intermediates"/>
    <property type="evidence" value="ECO:0007669"/>
    <property type="project" value="TreeGrafter"/>
</dbReference>
<dbReference type="GeneTree" id="ENSGT01110000269217"/>
<keyword evidence="7" id="KW-0539">Nucleus</keyword>
<dbReference type="InterPro" id="IPR018552">
    <property type="entry name" value="CENP-X"/>
</dbReference>
<dbReference type="GO" id="GO:0006281">
    <property type="term" value="P:DNA repair"/>
    <property type="evidence" value="ECO:0007669"/>
    <property type="project" value="UniProtKB-KW"/>
</dbReference>
<dbReference type="GO" id="GO:0051382">
    <property type="term" value="P:kinetochore assembly"/>
    <property type="evidence" value="ECO:0007669"/>
    <property type="project" value="InterPro"/>
</dbReference>
<evidence type="ECO:0000256" key="8">
    <source>
        <dbReference type="ARBA" id="ARBA00047146"/>
    </source>
</evidence>
<organism evidence="9 10">
    <name type="scientific">Ciona savignyi</name>
    <name type="common">Pacific transparent sea squirt</name>
    <dbReference type="NCBI Taxonomy" id="51511"/>
    <lineage>
        <taxon>Eukaryota</taxon>
        <taxon>Metazoa</taxon>
        <taxon>Chordata</taxon>
        <taxon>Tunicata</taxon>
        <taxon>Ascidiacea</taxon>
        <taxon>Phlebobranchia</taxon>
        <taxon>Cionidae</taxon>
        <taxon>Ciona</taxon>
    </lineage>
</organism>
<keyword evidence="10" id="KW-1185">Reference proteome</keyword>